<evidence type="ECO:0000313" key="2">
    <source>
        <dbReference type="EMBL" id="PNP60266.1"/>
    </source>
</evidence>
<accession>A0A2K0UR66</accession>
<dbReference type="AlphaFoldDB" id="A0A2K0UR66"/>
<dbReference type="Proteomes" id="UP000236290">
    <property type="component" value="Unassembled WGS sequence"/>
</dbReference>
<evidence type="ECO:0000256" key="1">
    <source>
        <dbReference type="SAM" id="MobiDB-lite"/>
    </source>
</evidence>
<comment type="caution">
    <text evidence="2">The sequence shown here is derived from an EMBL/GenBank/DDBJ whole genome shotgun (WGS) entry which is preliminary data.</text>
</comment>
<gene>
    <name evidence="2" type="ORF">THARTR1_00290</name>
</gene>
<sequence length="55" mass="6046">MQQRKPVPSGSPQSHQGPPFSQWGYSSGAEFALAVECSSEQMHLESFGRPAESFF</sequence>
<feature type="compositionally biased region" description="Low complexity" evidence="1">
    <location>
        <begin position="8"/>
        <end position="22"/>
    </location>
</feature>
<reference evidence="2 3" key="1">
    <citation type="submission" date="2017-02" db="EMBL/GenBank/DDBJ databases">
        <title>Genomes of Trichoderma spp. with biocontrol activity.</title>
        <authorList>
            <person name="Gardiner D."/>
            <person name="Kazan K."/>
            <person name="Vos C."/>
            <person name="Harvey P."/>
        </authorList>
    </citation>
    <scope>NUCLEOTIDE SEQUENCE [LARGE SCALE GENOMIC DNA]</scope>
    <source>
        <strain evidence="2 3">Tr1</strain>
    </source>
</reference>
<proteinExistence type="predicted"/>
<organism evidence="2 3">
    <name type="scientific">Trichoderma harzianum</name>
    <name type="common">Hypocrea lixii</name>
    <dbReference type="NCBI Taxonomy" id="5544"/>
    <lineage>
        <taxon>Eukaryota</taxon>
        <taxon>Fungi</taxon>
        <taxon>Dikarya</taxon>
        <taxon>Ascomycota</taxon>
        <taxon>Pezizomycotina</taxon>
        <taxon>Sordariomycetes</taxon>
        <taxon>Hypocreomycetidae</taxon>
        <taxon>Hypocreales</taxon>
        <taxon>Hypocreaceae</taxon>
        <taxon>Trichoderma</taxon>
    </lineage>
</organism>
<evidence type="ECO:0000313" key="3">
    <source>
        <dbReference type="Proteomes" id="UP000236290"/>
    </source>
</evidence>
<dbReference type="EMBL" id="MTYI01000004">
    <property type="protein sequence ID" value="PNP60266.1"/>
    <property type="molecule type" value="Genomic_DNA"/>
</dbReference>
<protein>
    <submittedName>
        <fullName evidence="2">Uncharacterized protein</fullName>
    </submittedName>
</protein>
<feature type="region of interest" description="Disordered" evidence="1">
    <location>
        <begin position="1"/>
        <end position="23"/>
    </location>
</feature>
<name>A0A2K0UR66_TRIHA</name>